<proteinExistence type="predicted"/>
<reference evidence="2" key="2">
    <citation type="journal article" date="2017" name="J. Anim. Genet.">
        <title>Multiple reference genome sequences of hot pepper reveal the massive evolution of plant disease resistance genes by retroduplication.</title>
        <authorList>
            <person name="Kim S."/>
            <person name="Park J."/>
            <person name="Yeom S.-I."/>
            <person name="Kim Y.-M."/>
            <person name="Seo E."/>
            <person name="Kim K.-T."/>
            <person name="Kim M.-S."/>
            <person name="Lee J.M."/>
            <person name="Cheong K."/>
            <person name="Shin H.-S."/>
            <person name="Kim S.-B."/>
            <person name="Han K."/>
            <person name="Lee J."/>
            <person name="Park M."/>
            <person name="Lee H.-A."/>
            <person name="Lee H.-Y."/>
            <person name="Lee Y."/>
            <person name="Oh S."/>
            <person name="Lee J.H."/>
            <person name="Choi E."/>
            <person name="Choi E."/>
            <person name="Lee S.E."/>
            <person name="Jeon J."/>
            <person name="Kim H."/>
            <person name="Choi G."/>
            <person name="Song H."/>
            <person name="Lee J."/>
            <person name="Lee S.-C."/>
            <person name="Kwon J.-K."/>
            <person name="Lee H.-Y."/>
            <person name="Koo N."/>
            <person name="Hong Y."/>
            <person name="Kim R.W."/>
            <person name="Kang W.-H."/>
            <person name="Huh J.H."/>
            <person name="Kang B.-C."/>
            <person name="Yang T.-J."/>
            <person name="Lee Y.-H."/>
            <person name="Bennetzen J.L."/>
            <person name="Choi D."/>
        </authorList>
    </citation>
    <scope>NUCLEOTIDE SEQUENCE [LARGE SCALE GENOMIC DNA]</scope>
    <source>
        <strain evidence="2">cv. PBC81</strain>
    </source>
</reference>
<accession>A0A2G2WRQ6</accession>
<evidence type="ECO:0000313" key="2">
    <source>
        <dbReference type="Proteomes" id="UP000224567"/>
    </source>
</evidence>
<dbReference type="Proteomes" id="UP000224567">
    <property type="component" value="Unassembled WGS sequence"/>
</dbReference>
<sequence>MLVQPQLPDMATQEIINRKARCYVFWMIAGMMMADTSGGYLKLMYLPMLEEVNEIGYYSWDRCNLSPLQIHSMVDEVKSLGDMLSYENLCMFRKLVRNQGSDCLRYVHEVDMIHVSVDYRRDEVQPN</sequence>
<protein>
    <submittedName>
        <fullName evidence="1">Uncharacterized protein</fullName>
    </submittedName>
</protein>
<reference evidence="1 2" key="1">
    <citation type="journal article" date="2017" name="Genome Biol.">
        <title>New reference genome sequences of hot pepper reveal the massive evolution of plant disease-resistance genes by retroduplication.</title>
        <authorList>
            <person name="Kim S."/>
            <person name="Park J."/>
            <person name="Yeom S.I."/>
            <person name="Kim Y.M."/>
            <person name="Seo E."/>
            <person name="Kim K.T."/>
            <person name="Kim M.S."/>
            <person name="Lee J.M."/>
            <person name="Cheong K."/>
            <person name="Shin H.S."/>
            <person name="Kim S.B."/>
            <person name="Han K."/>
            <person name="Lee J."/>
            <person name="Park M."/>
            <person name="Lee H.A."/>
            <person name="Lee H.Y."/>
            <person name="Lee Y."/>
            <person name="Oh S."/>
            <person name="Lee J.H."/>
            <person name="Choi E."/>
            <person name="Choi E."/>
            <person name="Lee S.E."/>
            <person name="Jeon J."/>
            <person name="Kim H."/>
            <person name="Choi G."/>
            <person name="Song H."/>
            <person name="Lee J."/>
            <person name="Lee S.C."/>
            <person name="Kwon J.K."/>
            <person name="Lee H.Y."/>
            <person name="Koo N."/>
            <person name="Hong Y."/>
            <person name="Kim R.W."/>
            <person name="Kang W.H."/>
            <person name="Huh J.H."/>
            <person name="Kang B.C."/>
            <person name="Yang T.J."/>
            <person name="Lee Y.H."/>
            <person name="Bennetzen J.L."/>
            <person name="Choi D."/>
        </authorList>
    </citation>
    <scope>NUCLEOTIDE SEQUENCE [LARGE SCALE GENOMIC DNA]</scope>
    <source>
        <strain evidence="2">cv. PBC81</strain>
    </source>
</reference>
<dbReference type="OrthoDB" id="1287750at2759"/>
<name>A0A2G2WRQ6_CAPBA</name>
<dbReference type="AlphaFoldDB" id="A0A2G2WRQ6"/>
<organism evidence="1 2">
    <name type="scientific">Capsicum baccatum</name>
    <name type="common">Peruvian pepper</name>
    <dbReference type="NCBI Taxonomy" id="33114"/>
    <lineage>
        <taxon>Eukaryota</taxon>
        <taxon>Viridiplantae</taxon>
        <taxon>Streptophyta</taxon>
        <taxon>Embryophyta</taxon>
        <taxon>Tracheophyta</taxon>
        <taxon>Spermatophyta</taxon>
        <taxon>Magnoliopsida</taxon>
        <taxon>eudicotyledons</taxon>
        <taxon>Gunneridae</taxon>
        <taxon>Pentapetalae</taxon>
        <taxon>asterids</taxon>
        <taxon>lamiids</taxon>
        <taxon>Solanales</taxon>
        <taxon>Solanaceae</taxon>
        <taxon>Solanoideae</taxon>
        <taxon>Capsiceae</taxon>
        <taxon>Capsicum</taxon>
    </lineage>
</organism>
<dbReference type="EMBL" id="MLFT02000005">
    <property type="protein sequence ID" value="PHT47917.1"/>
    <property type="molecule type" value="Genomic_DNA"/>
</dbReference>
<gene>
    <name evidence="1" type="ORF">CQW23_12125</name>
</gene>
<keyword evidence="2" id="KW-1185">Reference proteome</keyword>
<comment type="caution">
    <text evidence="1">The sequence shown here is derived from an EMBL/GenBank/DDBJ whole genome shotgun (WGS) entry which is preliminary data.</text>
</comment>
<evidence type="ECO:0000313" key="1">
    <source>
        <dbReference type="EMBL" id="PHT47917.1"/>
    </source>
</evidence>